<evidence type="ECO:0000256" key="1">
    <source>
        <dbReference type="SAM" id="MobiDB-lite"/>
    </source>
</evidence>
<dbReference type="Gramene" id="Psat06G0438300-T1">
    <property type="protein sequence ID" value="KAI5398993.1"/>
    <property type="gene ID" value="KIW84_064383"/>
</dbReference>
<gene>
    <name evidence="2" type="ORF">KIW84_064383</name>
</gene>
<sequence length="96" mass="10554">MKSRITPLQDKSEDGGSYKVFDELSSNRDSSFAGNSSPHPRGCLGDVMPHLRAKAQPPPGFCAPQRNVLPDMISHQNPTTFRNTLTGLSEVKMLKK</sequence>
<organism evidence="2 3">
    <name type="scientific">Pisum sativum</name>
    <name type="common">Garden pea</name>
    <name type="synonym">Lathyrus oleraceus</name>
    <dbReference type="NCBI Taxonomy" id="3888"/>
    <lineage>
        <taxon>Eukaryota</taxon>
        <taxon>Viridiplantae</taxon>
        <taxon>Streptophyta</taxon>
        <taxon>Embryophyta</taxon>
        <taxon>Tracheophyta</taxon>
        <taxon>Spermatophyta</taxon>
        <taxon>Magnoliopsida</taxon>
        <taxon>eudicotyledons</taxon>
        <taxon>Gunneridae</taxon>
        <taxon>Pentapetalae</taxon>
        <taxon>rosids</taxon>
        <taxon>fabids</taxon>
        <taxon>Fabales</taxon>
        <taxon>Fabaceae</taxon>
        <taxon>Papilionoideae</taxon>
        <taxon>50 kb inversion clade</taxon>
        <taxon>NPAAA clade</taxon>
        <taxon>Hologalegina</taxon>
        <taxon>IRL clade</taxon>
        <taxon>Fabeae</taxon>
        <taxon>Lathyrus</taxon>
    </lineage>
</organism>
<feature type="compositionally biased region" description="Basic and acidic residues" evidence="1">
    <location>
        <begin position="10"/>
        <end position="26"/>
    </location>
</feature>
<keyword evidence="3" id="KW-1185">Reference proteome</keyword>
<dbReference type="AlphaFoldDB" id="A0A9D5A908"/>
<dbReference type="PANTHER" id="PTHR47471">
    <property type="entry name" value="GYF DOMAIN-CONTAINING PROTEIN"/>
    <property type="match status" value="1"/>
</dbReference>
<dbReference type="EMBL" id="JAMSHJ010000006">
    <property type="protein sequence ID" value="KAI5398993.1"/>
    <property type="molecule type" value="Genomic_DNA"/>
</dbReference>
<name>A0A9D5A908_PEA</name>
<proteinExistence type="predicted"/>
<reference evidence="2 3" key="1">
    <citation type="journal article" date="2022" name="Nat. Genet.">
        <title>Improved pea reference genome and pan-genome highlight genomic features and evolutionary characteristics.</title>
        <authorList>
            <person name="Yang T."/>
            <person name="Liu R."/>
            <person name="Luo Y."/>
            <person name="Hu S."/>
            <person name="Wang D."/>
            <person name="Wang C."/>
            <person name="Pandey M.K."/>
            <person name="Ge S."/>
            <person name="Xu Q."/>
            <person name="Li N."/>
            <person name="Li G."/>
            <person name="Huang Y."/>
            <person name="Saxena R.K."/>
            <person name="Ji Y."/>
            <person name="Li M."/>
            <person name="Yan X."/>
            <person name="He Y."/>
            <person name="Liu Y."/>
            <person name="Wang X."/>
            <person name="Xiang C."/>
            <person name="Varshney R.K."/>
            <person name="Ding H."/>
            <person name="Gao S."/>
            <person name="Zong X."/>
        </authorList>
    </citation>
    <scope>NUCLEOTIDE SEQUENCE [LARGE SCALE GENOMIC DNA]</scope>
    <source>
        <strain evidence="2 3">cv. Zhongwan 6</strain>
    </source>
</reference>
<protein>
    <submittedName>
        <fullName evidence="2">Uncharacterized protein</fullName>
    </submittedName>
</protein>
<evidence type="ECO:0000313" key="3">
    <source>
        <dbReference type="Proteomes" id="UP001058974"/>
    </source>
</evidence>
<comment type="caution">
    <text evidence="2">The sequence shown here is derived from an EMBL/GenBank/DDBJ whole genome shotgun (WGS) entry which is preliminary data.</text>
</comment>
<evidence type="ECO:0000313" key="2">
    <source>
        <dbReference type="EMBL" id="KAI5398993.1"/>
    </source>
</evidence>
<dbReference type="PANTHER" id="PTHR47471:SF1">
    <property type="entry name" value="PROTEIN ESSENTIAL FOR POTEXVIRUS ACCUMULATION 1"/>
    <property type="match status" value="1"/>
</dbReference>
<feature type="compositionally biased region" description="Polar residues" evidence="1">
    <location>
        <begin position="27"/>
        <end position="38"/>
    </location>
</feature>
<dbReference type="Proteomes" id="UP001058974">
    <property type="component" value="Chromosome 6"/>
</dbReference>
<accession>A0A9D5A908</accession>
<feature type="region of interest" description="Disordered" evidence="1">
    <location>
        <begin position="1"/>
        <end position="59"/>
    </location>
</feature>